<feature type="transmembrane region" description="Helical" evidence="1">
    <location>
        <begin position="44"/>
        <end position="61"/>
    </location>
</feature>
<sequence>MISLLLIIIFTTFYIFYTTTERVKVSNSLGIEKNIKTHKKQAKVIGTLLFLSSFILAIYKLGLALGVLFNIIGYMTLGGLIVLLAPLQLINYKNIGIVTVFFILIEMFQQISSL</sequence>
<dbReference type="OrthoDB" id="839906at2"/>
<dbReference type="KEGG" id="wfu:AXE80_04485"/>
<feature type="transmembrane region" description="Helical" evidence="1">
    <location>
        <begin position="6"/>
        <end position="23"/>
    </location>
</feature>
<evidence type="ECO:0000313" key="3">
    <source>
        <dbReference type="Proteomes" id="UP000092967"/>
    </source>
</evidence>
<accession>A0A1B1Y4A4</accession>
<evidence type="ECO:0000256" key="1">
    <source>
        <dbReference type="SAM" id="Phobius"/>
    </source>
</evidence>
<protein>
    <submittedName>
        <fullName evidence="2">Uncharacterized protein</fullName>
    </submittedName>
</protein>
<feature type="transmembrane region" description="Helical" evidence="1">
    <location>
        <begin position="94"/>
        <end position="111"/>
    </location>
</feature>
<name>A0A1B1Y4A4_9FLAO</name>
<reference evidence="2 3" key="1">
    <citation type="submission" date="2016-02" db="EMBL/GenBank/DDBJ databases">
        <authorList>
            <person name="Wen L."/>
            <person name="He K."/>
            <person name="Yang H."/>
        </authorList>
    </citation>
    <scope>NUCLEOTIDE SEQUENCE [LARGE SCALE GENOMIC DNA]</scope>
    <source>
        <strain evidence="2 3">CZ1127</strain>
    </source>
</reference>
<dbReference type="STRING" id="1790137.AXE80_04485"/>
<keyword evidence="1" id="KW-0812">Transmembrane</keyword>
<gene>
    <name evidence="2" type="ORF">AXE80_04485</name>
</gene>
<dbReference type="AlphaFoldDB" id="A0A1B1Y4A4"/>
<dbReference type="Proteomes" id="UP000092967">
    <property type="component" value="Chromosome"/>
</dbReference>
<evidence type="ECO:0000313" key="2">
    <source>
        <dbReference type="EMBL" id="ANW95577.1"/>
    </source>
</evidence>
<feature type="transmembrane region" description="Helical" evidence="1">
    <location>
        <begin position="67"/>
        <end position="87"/>
    </location>
</feature>
<dbReference type="EMBL" id="CP014224">
    <property type="protein sequence ID" value="ANW95577.1"/>
    <property type="molecule type" value="Genomic_DNA"/>
</dbReference>
<dbReference type="RefSeq" id="WP_068824840.1">
    <property type="nucleotide sequence ID" value="NZ_CP014224.1"/>
</dbReference>
<keyword evidence="1" id="KW-0472">Membrane</keyword>
<organism evidence="2 3">
    <name type="scientific">Wenyingzhuangia fucanilytica</name>
    <dbReference type="NCBI Taxonomy" id="1790137"/>
    <lineage>
        <taxon>Bacteria</taxon>
        <taxon>Pseudomonadati</taxon>
        <taxon>Bacteroidota</taxon>
        <taxon>Flavobacteriia</taxon>
        <taxon>Flavobacteriales</taxon>
        <taxon>Flavobacteriaceae</taxon>
        <taxon>Wenyingzhuangia</taxon>
    </lineage>
</organism>
<keyword evidence="1" id="KW-1133">Transmembrane helix</keyword>
<keyword evidence="3" id="KW-1185">Reference proteome</keyword>
<proteinExistence type="predicted"/>